<dbReference type="OrthoDB" id="5295117at2"/>
<proteinExistence type="predicted"/>
<sequence length="195" mass="21098">MSTQRHLHHHPLPAGTPVIEFDHGRPGSVTPDSPATDVMTDLRHTPAFTIDPDATANNALQKMMHAGVRLLLVTNASRHVVGLITARDLMGEKPVRAATENQIPSDAVTVAQCMVPQQHIEVLDYAEVLRSTVAEIVLTLRHSGRQHALVLETDGKPVVRGIFSAVRVGRQLGVELHASGQMQSFAELEQAIAAL</sequence>
<gene>
    <name evidence="4" type="ORF">Ga0061069_11125</name>
</gene>
<dbReference type="AlphaFoldDB" id="A0A0K6IA59"/>
<dbReference type="InterPro" id="IPR000644">
    <property type="entry name" value="CBS_dom"/>
</dbReference>
<evidence type="ECO:0000259" key="3">
    <source>
        <dbReference type="PROSITE" id="PS51371"/>
    </source>
</evidence>
<dbReference type="STRING" id="339866.GCA_001418255_02747"/>
<accession>A0A0K6IA59</accession>
<organism evidence="4 5">
    <name type="scientific">Thiomonas bhubaneswarensis</name>
    <dbReference type="NCBI Taxonomy" id="339866"/>
    <lineage>
        <taxon>Bacteria</taxon>
        <taxon>Pseudomonadati</taxon>
        <taxon>Pseudomonadota</taxon>
        <taxon>Betaproteobacteria</taxon>
        <taxon>Burkholderiales</taxon>
        <taxon>Thiomonas</taxon>
    </lineage>
</organism>
<evidence type="ECO:0000313" key="4">
    <source>
        <dbReference type="EMBL" id="CUB00025.1"/>
    </source>
</evidence>
<dbReference type="Pfam" id="PF00571">
    <property type="entry name" value="CBS"/>
    <property type="match status" value="1"/>
</dbReference>
<dbReference type="CDD" id="cd04640">
    <property type="entry name" value="CBS_pair_proteobact"/>
    <property type="match status" value="1"/>
</dbReference>
<dbReference type="PROSITE" id="PS51371">
    <property type="entry name" value="CBS"/>
    <property type="match status" value="1"/>
</dbReference>
<feature type="domain" description="CBS" evidence="3">
    <location>
        <begin position="39"/>
        <end position="100"/>
    </location>
</feature>
<name>A0A0K6IA59_9BURK</name>
<evidence type="ECO:0000256" key="1">
    <source>
        <dbReference type="PROSITE-ProRule" id="PRU00703"/>
    </source>
</evidence>
<feature type="region of interest" description="Disordered" evidence="2">
    <location>
        <begin position="1"/>
        <end position="33"/>
    </location>
</feature>
<feature type="compositionally biased region" description="Basic residues" evidence="2">
    <location>
        <begin position="1"/>
        <end position="11"/>
    </location>
</feature>
<evidence type="ECO:0000313" key="5">
    <source>
        <dbReference type="Proteomes" id="UP000183649"/>
    </source>
</evidence>
<dbReference type="EMBL" id="CYHF01000011">
    <property type="protein sequence ID" value="CUB00025.1"/>
    <property type="molecule type" value="Genomic_DNA"/>
</dbReference>
<dbReference type="InterPro" id="IPR046342">
    <property type="entry name" value="CBS_dom_sf"/>
</dbReference>
<protein>
    <submittedName>
        <fullName evidence="4">CBS domain</fullName>
    </submittedName>
</protein>
<dbReference type="Proteomes" id="UP000183649">
    <property type="component" value="Unassembled WGS sequence"/>
</dbReference>
<dbReference type="Gene3D" id="3.10.580.10">
    <property type="entry name" value="CBS-domain"/>
    <property type="match status" value="1"/>
</dbReference>
<dbReference type="SUPFAM" id="SSF54631">
    <property type="entry name" value="CBS-domain pair"/>
    <property type="match status" value="1"/>
</dbReference>
<evidence type="ECO:0000256" key="2">
    <source>
        <dbReference type="SAM" id="MobiDB-lite"/>
    </source>
</evidence>
<reference evidence="5" key="1">
    <citation type="submission" date="2015-08" db="EMBL/GenBank/DDBJ databases">
        <authorList>
            <person name="Varghese N."/>
        </authorList>
    </citation>
    <scope>NUCLEOTIDE SEQUENCE [LARGE SCALE GENOMIC DNA]</scope>
    <source>
        <strain evidence="5">DSM 18181</strain>
    </source>
</reference>
<keyword evidence="5" id="KW-1185">Reference proteome</keyword>
<dbReference type="RefSeq" id="WP_055451576.1">
    <property type="nucleotide sequence ID" value="NZ_CYHF01000011.1"/>
</dbReference>
<keyword evidence="1" id="KW-0129">CBS domain</keyword>